<dbReference type="Pfam" id="PF02080">
    <property type="entry name" value="TrkA_C"/>
    <property type="match status" value="2"/>
</dbReference>
<dbReference type="GO" id="GO:0005886">
    <property type="term" value="C:plasma membrane"/>
    <property type="evidence" value="ECO:0007669"/>
    <property type="project" value="UniProtKB-SubCell"/>
</dbReference>
<dbReference type="Pfam" id="PF00999">
    <property type="entry name" value="Na_H_Exchanger"/>
    <property type="match status" value="1"/>
</dbReference>
<evidence type="ECO:0000256" key="4">
    <source>
        <dbReference type="ARBA" id="ARBA00022475"/>
    </source>
</evidence>
<evidence type="ECO:0000256" key="5">
    <source>
        <dbReference type="ARBA" id="ARBA00022692"/>
    </source>
</evidence>
<dbReference type="AlphaFoldDB" id="A0A391P2Q9"/>
<dbReference type="Proteomes" id="UP000265643">
    <property type="component" value="Unassembled WGS sequence"/>
</dbReference>
<dbReference type="InterPro" id="IPR006153">
    <property type="entry name" value="Cation/H_exchanger_TM"/>
</dbReference>
<dbReference type="GO" id="GO:1902600">
    <property type="term" value="P:proton transmembrane transport"/>
    <property type="evidence" value="ECO:0007669"/>
    <property type="project" value="InterPro"/>
</dbReference>
<feature type="domain" description="RCK C-terminal" evidence="10">
    <location>
        <begin position="394"/>
        <end position="475"/>
    </location>
</feature>
<feature type="transmembrane region" description="Helical" evidence="9">
    <location>
        <begin position="117"/>
        <end position="136"/>
    </location>
</feature>
<dbReference type="Gene3D" id="1.20.1530.20">
    <property type="match status" value="1"/>
</dbReference>
<dbReference type="GO" id="GO:0015297">
    <property type="term" value="F:antiporter activity"/>
    <property type="evidence" value="ECO:0007669"/>
    <property type="project" value="UniProtKB-KW"/>
</dbReference>
<feature type="transmembrane region" description="Helical" evidence="9">
    <location>
        <begin position="161"/>
        <end position="181"/>
    </location>
</feature>
<keyword evidence="7" id="KW-0406">Ion transport</keyword>
<dbReference type="InterPro" id="IPR038770">
    <property type="entry name" value="Na+/solute_symporter_sf"/>
</dbReference>
<evidence type="ECO:0000313" key="12">
    <source>
        <dbReference type="Proteomes" id="UP000265643"/>
    </source>
</evidence>
<dbReference type="GO" id="GO:0008324">
    <property type="term" value="F:monoatomic cation transmembrane transporter activity"/>
    <property type="evidence" value="ECO:0007669"/>
    <property type="project" value="InterPro"/>
</dbReference>
<gene>
    <name evidence="11" type="ORF">KGMB01110_22510</name>
</gene>
<evidence type="ECO:0000256" key="2">
    <source>
        <dbReference type="ARBA" id="ARBA00022448"/>
    </source>
</evidence>
<dbReference type="EMBL" id="BHGK01000001">
    <property type="protein sequence ID" value="GCA67815.1"/>
    <property type="molecule type" value="Genomic_DNA"/>
</dbReference>
<dbReference type="Gene3D" id="3.30.70.1450">
    <property type="entry name" value="Regulator of K+ conductance, C-terminal domain"/>
    <property type="match status" value="2"/>
</dbReference>
<keyword evidence="6 9" id="KW-1133">Transmembrane helix</keyword>
<feature type="transmembrane region" description="Helical" evidence="9">
    <location>
        <begin position="292"/>
        <end position="315"/>
    </location>
</feature>
<keyword evidence="4" id="KW-1003">Cell membrane</keyword>
<dbReference type="PROSITE" id="PS51202">
    <property type="entry name" value="RCK_C"/>
    <property type="match status" value="2"/>
</dbReference>
<evidence type="ECO:0000256" key="3">
    <source>
        <dbReference type="ARBA" id="ARBA00022449"/>
    </source>
</evidence>
<evidence type="ECO:0000313" key="11">
    <source>
        <dbReference type="EMBL" id="GCA67815.1"/>
    </source>
</evidence>
<feature type="transmembrane region" description="Helical" evidence="9">
    <location>
        <begin position="30"/>
        <end position="50"/>
    </location>
</feature>
<feature type="transmembrane region" description="Helical" evidence="9">
    <location>
        <begin position="267"/>
        <end position="286"/>
    </location>
</feature>
<dbReference type="SUPFAM" id="SSF116726">
    <property type="entry name" value="TrkA C-terminal domain-like"/>
    <property type="match status" value="2"/>
</dbReference>
<dbReference type="PANTHER" id="PTHR32507">
    <property type="entry name" value="NA(+)/H(+) ANTIPORTER 1"/>
    <property type="match status" value="1"/>
</dbReference>
<evidence type="ECO:0000256" key="7">
    <source>
        <dbReference type="ARBA" id="ARBA00023065"/>
    </source>
</evidence>
<keyword evidence="12" id="KW-1185">Reference proteome</keyword>
<feature type="domain" description="RCK C-terminal" evidence="10">
    <location>
        <begin position="477"/>
        <end position="543"/>
    </location>
</feature>
<feature type="transmembrane region" description="Helical" evidence="9">
    <location>
        <begin position="218"/>
        <end position="246"/>
    </location>
</feature>
<feature type="transmembrane region" description="Helical" evidence="9">
    <location>
        <begin position="188"/>
        <end position="206"/>
    </location>
</feature>
<dbReference type="RefSeq" id="WP_243112805.1">
    <property type="nucleotide sequence ID" value="NZ_BHGK01000001.1"/>
</dbReference>
<comment type="caution">
    <text evidence="11">The sequence shown here is derived from an EMBL/GenBank/DDBJ whole genome shotgun (WGS) entry which is preliminary data.</text>
</comment>
<keyword evidence="5 9" id="KW-0812">Transmembrane</keyword>
<evidence type="ECO:0000256" key="1">
    <source>
        <dbReference type="ARBA" id="ARBA00004651"/>
    </source>
</evidence>
<keyword evidence="8 9" id="KW-0472">Membrane</keyword>
<reference evidence="12" key="1">
    <citation type="submission" date="2018-09" db="EMBL/GenBank/DDBJ databases">
        <title>Draft Genome Sequence of Mediterraneibacter sp. KCTC 15684.</title>
        <authorList>
            <person name="Kim J.S."/>
            <person name="Han K.I."/>
            <person name="Suh M.K."/>
            <person name="Lee K.C."/>
            <person name="Eom M.K."/>
            <person name="Lee J.H."/>
            <person name="Park S.H."/>
            <person name="Kang S.W."/>
            <person name="Park J.E."/>
            <person name="Oh B.S."/>
            <person name="Yu S.Y."/>
            <person name="Choi S.H."/>
            <person name="Lee D.H."/>
            <person name="Yoon H."/>
            <person name="Kim B."/>
            <person name="Yang S.J."/>
            <person name="Lee J.S."/>
        </authorList>
    </citation>
    <scope>NUCLEOTIDE SEQUENCE [LARGE SCALE GENOMIC DNA]</scope>
    <source>
        <strain evidence="12">KCTC 15684</strain>
    </source>
</reference>
<feature type="transmembrane region" description="Helical" evidence="9">
    <location>
        <begin position="89"/>
        <end position="110"/>
    </location>
</feature>
<feature type="transmembrane region" description="Helical" evidence="9">
    <location>
        <begin position="357"/>
        <end position="380"/>
    </location>
</feature>
<name>A0A391P2Q9_9FIRM</name>
<keyword evidence="2" id="KW-0813">Transport</keyword>
<dbReference type="PANTHER" id="PTHR32507:SF7">
    <property type="entry name" value="K(+)_H(+) ANTIPORTER NHAP2"/>
    <property type="match status" value="1"/>
</dbReference>
<keyword evidence="3" id="KW-0050">Antiport</keyword>
<evidence type="ECO:0000256" key="9">
    <source>
        <dbReference type="SAM" id="Phobius"/>
    </source>
</evidence>
<proteinExistence type="predicted"/>
<dbReference type="GO" id="GO:0006813">
    <property type="term" value="P:potassium ion transport"/>
    <property type="evidence" value="ECO:0007669"/>
    <property type="project" value="InterPro"/>
</dbReference>
<sequence length="545" mass="59298">MELNILLCGVVILMCILSGRFTDKYGVPSILLFILIGMLFGVEGILKISFSDFALSEKICTTALIFIMFYGGFGTSWKMAKPILPKAVLLSTAGVVLTAGLCTLFSYGVLRLSLETSLLLGAVISSTDAASVFSILRSRNLSLKYGTASILEVESGSNDPFSYMLTMIVLQILAGGSVNVPLLLAEQILIGGLCGAFMGKLTGYLMKKAEFTQEGMEIILMIALVLLTYAVPVLLHGNGFLSVYLMGMITGNQKFKSKIKLVHFFNGADRLAQILIFFLLGLLVTPSRLLPVLFPAVGLFLGLTFLVRPIVVAILMTPLRAPLNQQLLISAAGLRGAASIVFAISVTVSDAYVKDDIFHMIFCIAMISVALQGILLPVFAKKLDMVDENQNVLKTFSDYQEEQQLPLLQITLTAGHRFVGRKISELKLWDLLVVMIKREGKALLPRGNVTLREGDVLVLSGESYQEDTAAYLDERLIEEGHPWIGKSLAELSDTLKALIVMIQRSDGELAVPKGDTRIEAGDLLVFTKPGLKESTQSVQVGKIDE</sequence>
<evidence type="ECO:0000256" key="8">
    <source>
        <dbReference type="ARBA" id="ARBA00023136"/>
    </source>
</evidence>
<dbReference type="NCBIfam" id="NF003716">
    <property type="entry name" value="PRK05326.1-3"/>
    <property type="match status" value="1"/>
</dbReference>
<feature type="transmembrane region" description="Helical" evidence="9">
    <location>
        <begin position="59"/>
        <end position="77"/>
    </location>
</feature>
<comment type="subcellular location">
    <subcellularLocation>
        <location evidence="1">Cell membrane</location>
        <topology evidence="1">Multi-pass membrane protein</topology>
    </subcellularLocation>
</comment>
<dbReference type="InterPro" id="IPR036721">
    <property type="entry name" value="RCK_C_sf"/>
</dbReference>
<dbReference type="InterPro" id="IPR006037">
    <property type="entry name" value="RCK_C"/>
</dbReference>
<accession>A0A391P2Q9</accession>
<organism evidence="11 12">
    <name type="scientific">Mediterraneibacter butyricigenes</name>
    <dbReference type="NCBI Taxonomy" id="2316025"/>
    <lineage>
        <taxon>Bacteria</taxon>
        <taxon>Bacillati</taxon>
        <taxon>Bacillota</taxon>
        <taxon>Clostridia</taxon>
        <taxon>Lachnospirales</taxon>
        <taxon>Lachnospiraceae</taxon>
        <taxon>Mediterraneibacter</taxon>
    </lineage>
</organism>
<protein>
    <submittedName>
        <fullName evidence="11">K+/H+ antiporter</fullName>
    </submittedName>
</protein>
<dbReference type="NCBIfam" id="NF003715">
    <property type="entry name" value="PRK05326.1-2"/>
    <property type="match status" value="1"/>
</dbReference>
<evidence type="ECO:0000256" key="6">
    <source>
        <dbReference type="ARBA" id="ARBA00022989"/>
    </source>
</evidence>
<feature type="transmembrane region" description="Helical" evidence="9">
    <location>
        <begin position="327"/>
        <end position="345"/>
    </location>
</feature>
<evidence type="ECO:0000259" key="10">
    <source>
        <dbReference type="PROSITE" id="PS51202"/>
    </source>
</evidence>